<comment type="subcellular location">
    <subcellularLocation>
        <location evidence="1">Cytoplasm</location>
    </subcellularLocation>
</comment>
<dbReference type="InterPro" id="IPR050397">
    <property type="entry name" value="Env_Response_Regulators"/>
</dbReference>
<feature type="domain" description="Cyclic nucleotide-binding" evidence="14">
    <location>
        <begin position="37"/>
        <end position="106"/>
    </location>
</feature>
<dbReference type="InterPro" id="IPR012318">
    <property type="entry name" value="HTH_CRP"/>
</dbReference>
<gene>
    <name evidence="16" type="ORF">ACFO3Q_11790</name>
</gene>
<protein>
    <recommendedName>
        <fullName evidence="3">CRP-like protein Clp</fullName>
    </recommendedName>
    <alternativeName>
        <fullName evidence="12">Catabolite activation-like protein</fullName>
    </alternativeName>
</protein>
<keyword evidence="6" id="KW-0973">c-di-GMP</keyword>
<organism evidence="16 17">
    <name type="scientific">Coralloluteibacterium thermophilum</name>
    <dbReference type="NCBI Taxonomy" id="2707049"/>
    <lineage>
        <taxon>Bacteria</taxon>
        <taxon>Pseudomonadati</taxon>
        <taxon>Pseudomonadota</taxon>
        <taxon>Gammaproteobacteria</taxon>
        <taxon>Lysobacterales</taxon>
        <taxon>Lysobacteraceae</taxon>
        <taxon>Coralloluteibacterium</taxon>
    </lineage>
</organism>
<dbReference type="InterPro" id="IPR018490">
    <property type="entry name" value="cNMP-bd_dom_sf"/>
</dbReference>
<evidence type="ECO:0000256" key="6">
    <source>
        <dbReference type="ARBA" id="ARBA00022636"/>
    </source>
</evidence>
<dbReference type="PANTHER" id="PTHR24567:SF75">
    <property type="entry name" value="FUMARATE AND NITRATE REDUCTION REGULATORY PROTEIN"/>
    <property type="match status" value="1"/>
</dbReference>
<evidence type="ECO:0000313" key="17">
    <source>
        <dbReference type="Proteomes" id="UP001595892"/>
    </source>
</evidence>
<dbReference type="CDD" id="cd00038">
    <property type="entry name" value="CAP_ED"/>
    <property type="match status" value="1"/>
</dbReference>
<evidence type="ECO:0000256" key="3">
    <source>
        <dbReference type="ARBA" id="ARBA00020769"/>
    </source>
</evidence>
<keyword evidence="8" id="KW-0843">Virulence</keyword>
<keyword evidence="7" id="KW-0805">Transcription regulation</keyword>
<dbReference type="EMBL" id="JBHSGG010000033">
    <property type="protein sequence ID" value="MFC4728851.1"/>
    <property type="molecule type" value="Genomic_DNA"/>
</dbReference>
<evidence type="ECO:0000259" key="15">
    <source>
        <dbReference type="PROSITE" id="PS51063"/>
    </source>
</evidence>
<comment type="subunit">
    <text evidence="2">Homodimer.</text>
</comment>
<dbReference type="InterPro" id="IPR036390">
    <property type="entry name" value="WH_DNA-bd_sf"/>
</dbReference>
<keyword evidence="10" id="KW-0010">Activator</keyword>
<dbReference type="RefSeq" id="WP_377004923.1">
    <property type="nucleotide sequence ID" value="NZ_JBHSGG010000033.1"/>
</dbReference>
<dbReference type="InterPro" id="IPR036388">
    <property type="entry name" value="WH-like_DNA-bd_sf"/>
</dbReference>
<feature type="region of interest" description="Disordered" evidence="13">
    <location>
        <begin position="1"/>
        <end position="21"/>
    </location>
</feature>
<dbReference type="Gene3D" id="1.10.10.10">
    <property type="entry name" value="Winged helix-like DNA-binding domain superfamily/Winged helix DNA-binding domain"/>
    <property type="match status" value="1"/>
</dbReference>
<evidence type="ECO:0000256" key="12">
    <source>
        <dbReference type="ARBA" id="ARBA00031697"/>
    </source>
</evidence>
<reference evidence="17" key="1">
    <citation type="journal article" date="2019" name="Int. J. Syst. Evol. Microbiol.">
        <title>The Global Catalogue of Microorganisms (GCM) 10K type strain sequencing project: providing services to taxonomists for standard genome sequencing and annotation.</title>
        <authorList>
            <consortium name="The Broad Institute Genomics Platform"/>
            <consortium name="The Broad Institute Genome Sequencing Center for Infectious Disease"/>
            <person name="Wu L."/>
            <person name="Ma J."/>
        </authorList>
    </citation>
    <scope>NUCLEOTIDE SEQUENCE [LARGE SCALE GENOMIC DNA]</scope>
    <source>
        <strain evidence="17">CGMCC 1.13574</strain>
    </source>
</reference>
<evidence type="ECO:0000256" key="7">
    <source>
        <dbReference type="ARBA" id="ARBA00023015"/>
    </source>
</evidence>
<dbReference type="PROSITE" id="PS50042">
    <property type="entry name" value="CNMP_BINDING_3"/>
    <property type="match status" value="1"/>
</dbReference>
<evidence type="ECO:0000256" key="4">
    <source>
        <dbReference type="ARBA" id="ARBA00022491"/>
    </source>
</evidence>
<dbReference type="Pfam" id="PF00027">
    <property type="entry name" value="cNMP_binding"/>
    <property type="match status" value="1"/>
</dbReference>
<dbReference type="SMART" id="SM00419">
    <property type="entry name" value="HTH_CRP"/>
    <property type="match status" value="1"/>
</dbReference>
<keyword evidence="17" id="KW-1185">Reference proteome</keyword>
<dbReference type="PANTHER" id="PTHR24567">
    <property type="entry name" value="CRP FAMILY TRANSCRIPTIONAL REGULATORY PROTEIN"/>
    <property type="match status" value="1"/>
</dbReference>
<evidence type="ECO:0000256" key="9">
    <source>
        <dbReference type="ARBA" id="ARBA00023125"/>
    </source>
</evidence>
<keyword evidence="5" id="KW-0021">Allosteric enzyme</keyword>
<accession>A0ABV9NKN4</accession>
<keyword evidence="9" id="KW-0238">DNA-binding</keyword>
<evidence type="ECO:0000256" key="13">
    <source>
        <dbReference type="SAM" id="MobiDB-lite"/>
    </source>
</evidence>
<dbReference type="PROSITE" id="PS51063">
    <property type="entry name" value="HTH_CRP_2"/>
    <property type="match status" value="1"/>
</dbReference>
<keyword evidence="4" id="KW-0678">Repressor</keyword>
<dbReference type="CDD" id="cd00092">
    <property type="entry name" value="HTH_CRP"/>
    <property type="match status" value="1"/>
</dbReference>
<dbReference type="InterPro" id="IPR014710">
    <property type="entry name" value="RmlC-like_jellyroll"/>
</dbReference>
<keyword evidence="11" id="KW-0804">Transcription</keyword>
<sequence>MSRFSSPMPQRAASDCPGPARGAPVDCTTCRIRHLSVCAALGDEEVSALEAVVSSLHLQPNSTLVREGDPRRQVYSVTAGALRLVRLLPDGRRQVAGFLLPGDFLGLSTAETHRHDVEAVTETMLCRFRAEDMQALRERFPDLERKLLSRAMTELDAARETALGLARLNPIERLAAFLLDLSEKRARWGRTEQLMVLPMGRADIADHLGLTVETVSRSFTRLRHDGVIALHDIHGVELLDRKRLVDLAAGRG</sequence>
<dbReference type="Proteomes" id="UP001595892">
    <property type="component" value="Unassembled WGS sequence"/>
</dbReference>
<evidence type="ECO:0000259" key="14">
    <source>
        <dbReference type="PROSITE" id="PS50042"/>
    </source>
</evidence>
<dbReference type="Gene3D" id="2.60.120.10">
    <property type="entry name" value="Jelly Rolls"/>
    <property type="match status" value="1"/>
</dbReference>
<evidence type="ECO:0000256" key="2">
    <source>
        <dbReference type="ARBA" id="ARBA00011738"/>
    </source>
</evidence>
<evidence type="ECO:0000256" key="8">
    <source>
        <dbReference type="ARBA" id="ARBA00023026"/>
    </source>
</evidence>
<feature type="domain" description="HTH crp-type" evidence="15">
    <location>
        <begin position="168"/>
        <end position="242"/>
    </location>
</feature>
<dbReference type="InterPro" id="IPR000595">
    <property type="entry name" value="cNMP-bd_dom"/>
</dbReference>
<proteinExistence type="predicted"/>
<name>A0ABV9NKN4_9GAMM</name>
<evidence type="ECO:0000256" key="1">
    <source>
        <dbReference type="ARBA" id="ARBA00004496"/>
    </source>
</evidence>
<dbReference type="Pfam" id="PF13545">
    <property type="entry name" value="HTH_Crp_2"/>
    <property type="match status" value="1"/>
</dbReference>
<evidence type="ECO:0000256" key="10">
    <source>
        <dbReference type="ARBA" id="ARBA00023159"/>
    </source>
</evidence>
<dbReference type="SUPFAM" id="SSF46785">
    <property type="entry name" value="Winged helix' DNA-binding domain"/>
    <property type="match status" value="1"/>
</dbReference>
<comment type="caution">
    <text evidence="16">The sequence shown here is derived from an EMBL/GenBank/DDBJ whole genome shotgun (WGS) entry which is preliminary data.</text>
</comment>
<dbReference type="SUPFAM" id="SSF51206">
    <property type="entry name" value="cAMP-binding domain-like"/>
    <property type="match status" value="1"/>
</dbReference>
<dbReference type="SMART" id="SM00100">
    <property type="entry name" value="cNMP"/>
    <property type="match status" value="1"/>
</dbReference>
<evidence type="ECO:0000313" key="16">
    <source>
        <dbReference type="EMBL" id="MFC4728851.1"/>
    </source>
</evidence>
<dbReference type="PRINTS" id="PR00034">
    <property type="entry name" value="HTHCRP"/>
</dbReference>
<evidence type="ECO:0000256" key="5">
    <source>
        <dbReference type="ARBA" id="ARBA00022533"/>
    </source>
</evidence>
<evidence type="ECO:0000256" key="11">
    <source>
        <dbReference type="ARBA" id="ARBA00023163"/>
    </source>
</evidence>